<evidence type="ECO:0000313" key="3">
    <source>
        <dbReference type="Proteomes" id="UP001196530"/>
    </source>
</evidence>
<protein>
    <submittedName>
        <fullName evidence="2">Uncharacterized protein</fullName>
    </submittedName>
</protein>
<comment type="caution">
    <text evidence="2">The sequence shown here is derived from an EMBL/GenBank/DDBJ whole genome shotgun (WGS) entry which is preliminary data.</text>
</comment>
<evidence type="ECO:0000313" key="2">
    <source>
        <dbReference type="EMBL" id="KAG7816620.1"/>
    </source>
</evidence>
<reference evidence="2" key="1">
    <citation type="journal article" date="2021" name="G3 (Bethesda)">
        <title>Genomic diversity, chromosomal rearrangements, and interspecies hybridization in the ogataea polymorpha species complex.</title>
        <authorList>
            <person name="Hanson S.J."/>
            <person name="Cinneide E.O."/>
            <person name="Salzberg L.I."/>
            <person name="Wolfe K.H."/>
            <person name="McGowan J."/>
            <person name="Fitzpatrick D.A."/>
            <person name="Matlin K."/>
        </authorList>
    </citation>
    <scope>NUCLEOTIDE SEQUENCE</scope>
    <source>
        <strain evidence="2">61-244</strain>
    </source>
</reference>
<name>A0AAN6DBM2_PICAN</name>
<feature type="region of interest" description="Disordered" evidence="1">
    <location>
        <begin position="106"/>
        <end position="131"/>
    </location>
</feature>
<feature type="compositionally biased region" description="Basic and acidic residues" evidence="1">
    <location>
        <begin position="122"/>
        <end position="131"/>
    </location>
</feature>
<dbReference type="Proteomes" id="UP001196530">
    <property type="component" value="Unassembled WGS sequence"/>
</dbReference>
<dbReference type="EMBL" id="JAHLUX010000010">
    <property type="protein sequence ID" value="KAG7816620.1"/>
    <property type="molecule type" value="Genomic_DNA"/>
</dbReference>
<proteinExistence type="predicted"/>
<dbReference type="GeneID" id="66128713"/>
<organism evidence="2 3">
    <name type="scientific">Pichia angusta</name>
    <name type="common">Yeast</name>
    <name type="synonym">Hansenula polymorpha</name>
    <dbReference type="NCBI Taxonomy" id="870730"/>
    <lineage>
        <taxon>Eukaryota</taxon>
        <taxon>Fungi</taxon>
        <taxon>Dikarya</taxon>
        <taxon>Ascomycota</taxon>
        <taxon>Saccharomycotina</taxon>
        <taxon>Pichiomycetes</taxon>
        <taxon>Pichiales</taxon>
        <taxon>Pichiaceae</taxon>
        <taxon>Ogataea</taxon>
    </lineage>
</organism>
<dbReference type="AlphaFoldDB" id="A0AAN6DBM2"/>
<gene>
    <name evidence="2" type="ORF">KL928_004662</name>
</gene>
<accession>A0AAN6DBM2</accession>
<sequence>MLLAFPNLSHLKLELEHCHDSQNQPEHRTQVEEEPEHLGVYGVDVSVRVGCLEHPDGLAEIVGLVPPPQTHHQPARDVFDVPEVGGQKKHGDDEVEDVIGSEQQAKEVYQERGYSEEEEEQQRDGMRRLREPLVQCSVGHFGATREK</sequence>
<feature type="compositionally biased region" description="Basic and acidic residues" evidence="1">
    <location>
        <begin position="106"/>
        <end position="115"/>
    </location>
</feature>
<evidence type="ECO:0000256" key="1">
    <source>
        <dbReference type="SAM" id="MobiDB-lite"/>
    </source>
</evidence>
<dbReference type="RefSeq" id="XP_043058154.1">
    <property type="nucleotide sequence ID" value="XM_043205385.1"/>
</dbReference>